<reference evidence="1" key="2">
    <citation type="submission" date="2019-07" db="EMBL/GenBank/DDBJ databases">
        <authorList>
            <person name="Seetharam A."/>
            <person name="Woodhouse M."/>
            <person name="Cannon E."/>
        </authorList>
    </citation>
    <scope>NUCLEOTIDE SEQUENCE [LARGE SCALE GENOMIC DNA]</scope>
    <source>
        <strain evidence="1">cv. B73</strain>
    </source>
</reference>
<dbReference type="InParanoid" id="A0A804QIN0"/>
<reference evidence="2" key="1">
    <citation type="journal article" date="2009" name="Science">
        <title>The B73 maize genome: complexity, diversity, and dynamics.</title>
        <authorList>
            <person name="Schnable P.S."/>
            <person name="Ware D."/>
            <person name="Fulton R.S."/>
            <person name="Stein J.C."/>
            <person name="Wei F."/>
            <person name="Pasternak S."/>
            <person name="Liang C."/>
            <person name="Zhang J."/>
            <person name="Fulton L."/>
            <person name="Graves T.A."/>
            <person name="Minx P."/>
            <person name="Reily A.D."/>
            <person name="Courtney L."/>
            <person name="Kruchowski S.S."/>
            <person name="Tomlinson C."/>
            <person name="Strong C."/>
            <person name="Delehaunty K."/>
            <person name="Fronick C."/>
            <person name="Courtney B."/>
            <person name="Rock S.M."/>
            <person name="Belter E."/>
            <person name="Du F."/>
            <person name="Kim K."/>
            <person name="Abbott R.M."/>
            <person name="Cotton M."/>
            <person name="Levy A."/>
            <person name="Marchetto P."/>
            <person name="Ochoa K."/>
            <person name="Jackson S.M."/>
            <person name="Gillam B."/>
            <person name="Chen W."/>
            <person name="Yan L."/>
            <person name="Higginbotham J."/>
            <person name="Cardenas M."/>
            <person name="Waligorski J."/>
            <person name="Applebaum E."/>
            <person name="Phelps L."/>
            <person name="Falcone J."/>
            <person name="Kanchi K."/>
            <person name="Thane T."/>
            <person name="Scimone A."/>
            <person name="Thane N."/>
            <person name="Henke J."/>
            <person name="Wang T."/>
            <person name="Ruppert J."/>
            <person name="Shah N."/>
            <person name="Rotter K."/>
            <person name="Hodges J."/>
            <person name="Ingenthron E."/>
            <person name="Cordes M."/>
            <person name="Kohlberg S."/>
            <person name="Sgro J."/>
            <person name="Delgado B."/>
            <person name="Mead K."/>
            <person name="Chinwalla A."/>
            <person name="Leonard S."/>
            <person name="Crouse K."/>
            <person name="Collura K."/>
            <person name="Kudrna D."/>
            <person name="Currie J."/>
            <person name="He R."/>
            <person name="Angelova A."/>
            <person name="Rajasekar S."/>
            <person name="Mueller T."/>
            <person name="Lomeli R."/>
            <person name="Scara G."/>
            <person name="Ko A."/>
            <person name="Delaney K."/>
            <person name="Wissotski M."/>
            <person name="Lopez G."/>
            <person name="Campos D."/>
            <person name="Braidotti M."/>
            <person name="Ashley E."/>
            <person name="Golser W."/>
            <person name="Kim H."/>
            <person name="Lee S."/>
            <person name="Lin J."/>
            <person name="Dujmic Z."/>
            <person name="Kim W."/>
            <person name="Talag J."/>
            <person name="Zuccolo A."/>
            <person name="Fan C."/>
            <person name="Sebastian A."/>
            <person name="Kramer M."/>
            <person name="Spiegel L."/>
            <person name="Nascimento L."/>
            <person name="Zutavern T."/>
            <person name="Miller B."/>
            <person name="Ambroise C."/>
            <person name="Muller S."/>
            <person name="Spooner W."/>
            <person name="Narechania A."/>
            <person name="Ren L."/>
            <person name="Wei S."/>
            <person name="Kumari S."/>
            <person name="Faga B."/>
            <person name="Levy M.J."/>
            <person name="McMahan L."/>
            <person name="Van Buren P."/>
            <person name="Vaughn M.W."/>
            <person name="Ying K."/>
            <person name="Yeh C.-T."/>
            <person name="Emrich S.J."/>
            <person name="Jia Y."/>
            <person name="Kalyanaraman A."/>
            <person name="Hsia A.-P."/>
            <person name="Barbazuk W.B."/>
            <person name="Baucom R.S."/>
            <person name="Brutnell T.P."/>
            <person name="Carpita N.C."/>
            <person name="Chaparro C."/>
            <person name="Chia J.-M."/>
            <person name="Deragon J.-M."/>
            <person name="Estill J.C."/>
            <person name="Fu Y."/>
            <person name="Jeddeloh J.A."/>
            <person name="Han Y."/>
            <person name="Lee H."/>
            <person name="Li P."/>
            <person name="Lisch D.R."/>
            <person name="Liu S."/>
            <person name="Liu Z."/>
            <person name="Nagel D.H."/>
            <person name="McCann M.C."/>
            <person name="SanMiguel P."/>
            <person name="Myers A.M."/>
            <person name="Nettleton D."/>
            <person name="Nguyen J."/>
            <person name="Penning B.W."/>
            <person name="Ponnala L."/>
            <person name="Schneider K.L."/>
            <person name="Schwartz D.C."/>
            <person name="Sharma A."/>
            <person name="Soderlund C."/>
            <person name="Springer N.M."/>
            <person name="Sun Q."/>
            <person name="Wang H."/>
            <person name="Waterman M."/>
            <person name="Westerman R."/>
            <person name="Wolfgruber T.K."/>
            <person name="Yang L."/>
            <person name="Yu Y."/>
            <person name="Zhang L."/>
            <person name="Zhou S."/>
            <person name="Zhu Q."/>
            <person name="Bennetzen J.L."/>
            <person name="Dawe R.K."/>
            <person name="Jiang J."/>
            <person name="Jiang N."/>
            <person name="Presting G.G."/>
            <person name="Wessler S.R."/>
            <person name="Aluru S."/>
            <person name="Martienssen R.A."/>
            <person name="Clifton S.W."/>
            <person name="McCombie W.R."/>
            <person name="Wing R.A."/>
            <person name="Wilson R.K."/>
        </authorList>
    </citation>
    <scope>NUCLEOTIDE SEQUENCE [LARGE SCALE GENOMIC DNA]</scope>
    <source>
        <strain evidence="2">cv. B73</strain>
    </source>
</reference>
<sequence>MGRGKSSFFASLFGCKKQVSAGGRQEESAAARPPLTHRAYQGCGGAMTTIDDYYGQNCYQPTSASPAARQTLAARHHTSRAPLCHYLVGPTLPDTATPPHLSSARTRLG</sequence>
<dbReference type="Gramene" id="Zm00001eb332320_T001">
    <property type="protein sequence ID" value="Zm00001eb332320_P001"/>
    <property type="gene ID" value="Zm00001eb332320"/>
</dbReference>
<evidence type="ECO:0000313" key="1">
    <source>
        <dbReference type="EnsemblPlants" id="Zm00001eb332320_P001"/>
    </source>
</evidence>
<protein>
    <submittedName>
        <fullName evidence="1">Uncharacterized protein</fullName>
    </submittedName>
</protein>
<proteinExistence type="predicted"/>
<keyword evidence="2" id="KW-1185">Reference proteome</keyword>
<dbReference type="EnsemblPlants" id="Zm00001eb332320_T001">
    <property type="protein sequence ID" value="Zm00001eb332320_P001"/>
    <property type="gene ID" value="Zm00001eb332320"/>
</dbReference>
<organism evidence="1 2">
    <name type="scientific">Zea mays</name>
    <name type="common">Maize</name>
    <dbReference type="NCBI Taxonomy" id="4577"/>
    <lineage>
        <taxon>Eukaryota</taxon>
        <taxon>Viridiplantae</taxon>
        <taxon>Streptophyta</taxon>
        <taxon>Embryophyta</taxon>
        <taxon>Tracheophyta</taxon>
        <taxon>Spermatophyta</taxon>
        <taxon>Magnoliopsida</taxon>
        <taxon>Liliopsida</taxon>
        <taxon>Poales</taxon>
        <taxon>Poaceae</taxon>
        <taxon>PACMAD clade</taxon>
        <taxon>Panicoideae</taxon>
        <taxon>Andropogonodae</taxon>
        <taxon>Andropogoneae</taxon>
        <taxon>Tripsacinae</taxon>
        <taxon>Zea</taxon>
    </lineage>
</organism>
<accession>A0A804QIN0</accession>
<dbReference type="Proteomes" id="UP000007305">
    <property type="component" value="Chromosome 8"/>
</dbReference>
<reference evidence="1" key="3">
    <citation type="submission" date="2021-05" db="UniProtKB">
        <authorList>
            <consortium name="EnsemblPlants"/>
        </authorList>
    </citation>
    <scope>IDENTIFICATION</scope>
    <source>
        <strain evidence="1">cv. B73</strain>
    </source>
</reference>
<dbReference type="AlphaFoldDB" id="A0A804QIN0"/>
<name>A0A804QIN0_MAIZE</name>
<evidence type="ECO:0000313" key="2">
    <source>
        <dbReference type="Proteomes" id="UP000007305"/>
    </source>
</evidence>